<comment type="caution">
    <text evidence="2">The sequence shown here is derived from an EMBL/GenBank/DDBJ whole genome shotgun (WGS) entry which is preliminary data.</text>
</comment>
<dbReference type="Proteomes" id="UP001139035">
    <property type="component" value="Unassembled WGS sequence"/>
</dbReference>
<feature type="region of interest" description="Disordered" evidence="1">
    <location>
        <begin position="1"/>
        <end position="44"/>
    </location>
</feature>
<name>A0A9X1NYF1_9HYPH</name>
<sequence>MGDAIGKLFGAKKPEGPTEAEKAMQRDRETRANRDEAEEDKKLALVSRAQSLRRSLSYQGDGKQTTGG</sequence>
<evidence type="ECO:0000313" key="3">
    <source>
        <dbReference type="Proteomes" id="UP001139035"/>
    </source>
</evidence>
<keyword evidence="3" id="KW-1185">Reference proteome</keyword>
<gene>
    <name evidence="2" type="ORF">LZD57_00315</name>
</gene>
<protein>
    <submittedName>
        <fullName evidence="2">Uncharacterized protein</fullName>
    </submittedName>
</protein>
<dbReference type="AlphaFoldDB" id="A0A9X1NYF1"/>
<proteinExistence type="predicted"/>
<organism evidence="2 3">
    <name type="scientific">Jiella avicenniae</name>
    <dbReference type="NCBI Taxonomy" id="2907202"/>
    <lineage>
        <taxon>Bacteria</taxon>
        <taxon>Pseudomonadati</taxon>
        <taxon>Pseudomonadota</taxon>
        <taxon>Alphaproteobacteria</taxon>
        <taxon>Hyphomicrobiales</taxon>
        <taxon>Aurantimonadaceae</taxon>
        <taxon>Jiella</taxon>
    </lineage>
</organism>
<dbReference type="RefSeq" id="WP_233717123.1">
    <property type="nucleotide sequence ID" value="NZ_JAJUWU010000001.1"/>
</dbReference>
<accession>A0A9X1NYF1</accession>
<feature type="compositionally biased region" description="Basic and acidic residues" evidence="1">
    <location>
        <begin position="12"/>
        <end position="43"/>
    </location>
</feature>
<evidence type="ECO:0000313" key="2">
    <source>
        <dbReference type="EMBL" id="MCE7026419.1"/>
    </source>
</evidence>
<evidence type="ECO:0000256" key="1">
    <source>
        <dbReference type="SAM" id="MobiDB-lite"/>
    </source>
</evidence>
<reference evidence="2" key="1">
    <citation type="submission" date="2022-01" db="EMBL/GenBank/DDBJ databases">
        <title>Jiella avicenniae sp. nov., a novel endophytic bacterium isolated from bark of Avicennia marina.</title>
        <authorList>
            <person name="Tuo L."/>
        </authorList>
    </citation>
    <scope>NUCLEOTIDE SEQUENCE</scope>
    <source>
        <strain evidence="2">CBK1P-4</strain>
    </source>
</reference>
<dbReference type="EMBL" id="JAJUWU010000001">
    <property type="protein sequence ID" value="MCE7026419.1"/>
    <property type="molecule type" value="Genomic_DNA"/>
</dbReference>